<evidence type="ECO:0000256" key="8">
    <source>
        <dbReference type="SAM" id="SignalP"/>
    </source>
</evidence>
<evidence type="ECO:0000256" key="7">
    <source>
        <dbReference type="PROSITE-ProRule" id="PRU01232"/>
    </source>
</evidence>
<dbReference type="Pfam" id="PF03777">
    <property type="entry name" value="ChpA-C"/>
    <property type="match status" value="1"/>
</dbReference>
<keyword evidence="2" id="KW-0134">Cell wall</keyword>
<keyword evidence="4 8" id="KW-0732">Signal</keyword>
<proteinExistence type="predicted"/>
<evidence type="ECO:0000259" key="9">
    <source>
        <dbReference type="PROSITE" id="PS51884"/>
    </source>
</evidence>
<evidence type="ECO:0000313" key="10">
    <source>
        <dbReference type="EMBL" id="MEW2366976.1"/>
    </source>
</evidence>
<reference evidence="10 11" key="1">
    <citation type="submission" date="2024-06" db="EMBL/GenBank/DDBJ databases">
        <title>The Natural Products Discovery Center: Release of the First 8490 Sequenced Strains for Exploring Actinobacteria Biosynthetic Diversity.</title>
        <authorList>
            <person name="Kalkreuter E."/>
            <person name="Kautsar S.A."/>
            <person name="Yang D."/>
            <person name="Bader C.D."/>
            <person name="Teijaro C.N."/>
            <person name="Fluegel L."/>
            <person name="Davis C.M."/>
            <person name="Simpson J.R."/>
            <person name="Lauterbach L."/>
            <person name="Steele A.D."/>
            <person name="Gui C."/>
            <person name="Meng S."/>
            <person name="Li G."/>
            <person name="Viehrig K."/>
            <person name="Ye F."/>
            <person name="Su P."/>
            <person name="Kiefer A.F."/>
            <person name="Nichols A."/>
            <person name="Cepeda A.J."/>
            <person name="Yan W."/>
            <person name="Fan B."/>
            <person name="Jiang Y."/>
            <person name="Adhikari A."/>
            <person name="Zheng C.-J."/>
            <person name="Schuster L."/>
            <person name="Cowan T.M."/>
            <person name="Smanski M.J."/>
            <person name="Chevrette M.G."/>
            <person name="De Carvalho L.P.S."/>
            <person name="Shen B."/>
        </authorList>
    </citation>
    <scope>NUCLEOTIDE SEQUENCE [LARGE SCALE GENOMIC DNA]</scope>
    <source>
        <strain evidence="10 11">NPDC047833</strain>
    </source>
</reference>
<feature type="signal peptide" evidence="8">
    <location>
        <begin position="1"/>
        <end position="33"/>
    </location>
</feature>
<comment type="subcellular location">
    <subcellularLocation>
        <location evidence="1">Secreted</location>
        <location evidence="1">Cell wall</location>
    </subcellularLocation>
</comment>
<organism evidence="10 11">
    <name type="scientific">Streptomyces huasconensis</name>
    <dbReference type="NCBI Taxonomy" id="1854574"/>
    <lineage>
        <taxon>Bacteria</taxon>
        <taxon>Bacillati</taxon>
        <taxon>Actinomycetota</taxon>
        <taxon>Actinomycetes</taxon>
        <taxon>Kitasatosporales</taxon>
        <taxon>Streptomycetaceae</taxon>
        <taxon>Streptomyces</taxon>
    </lineage>
</organism>
<dbReference type="EMBL" id="JBEYRS010000021">
    <property type="protein sequence ID" value="MEW2366976.1"/>
    <property type="molecule type" value="Genomic_DNA"/>
</dbReference>
<evidence type="ECO:0000256" key="3">
    <source>
        <dbReference type="ARBA" id="ARBA00022525"/>
    </source>
</evidence>
<evidence type="ECO:0000256" key="2">
    <source>
        <dbReference type="ARBA" id="ARBA00022512"/>
    </source>
</evidence>
<evidence type="ECO:0000256" key="4">
    <source>
        <dbReference type="ARBA" id="ARBA00022729"/>
    </source>
</evidence>
<dbReference type="PROSITE" id="PS51884">
    <property type="entry name" value="CHAPLIN"/>
    <property type="match status" value="1"/>
</dbReference>
<feature type="domain" description="Chaplin" evidence="9">
    <location>
        <begin position="48"/>
        <end position="88"/>
    </location>
</feature>
<feature type="chain" id="PRO_5047104872" evidence="8">
    <location>
        <begin position="34"/>
        <end position="89"/>
    </location>
</feature>
<dbReference type="InterPro" id="IPR005528">
    <property type="entry name" value="ChpA-H"/>
</dbReference>
<name>A0ABV3M5K2_9ACTN</name>
<keyword evidence="6 7" id="KW-0034">Amyloid</keyword>
<sequence length="89" mass="8939">MLIRRRPLGGRTIFATAALTAVALTGGTQPAAADPRPEDNLVAVVSNSPGPGSGNLVQAPVKGSYNFCGNTINVIGVPSPAVGNICEPN</sequence>
<protein>
    <submittedName>
        <fullName evidence="10">Chaplin</fullName>
    </submittedName>
</protein>
<accession>A0ABV3M5K2</accession>
<evidence type="ECO:0000256" key="6">
    <source>
        <dbReference type="ARBA" id="ARBA00023087"/>
    </source>
</evidence>
<comment type="caution">
    <text evidence="10">The sequence shown here is derived from an EMBL/GenBank/DDBJ whole genome shotgun (WGS) entry which is preliminary data.</text>
</comment>
<keyword evidence="3" id="KW-0964">Secreted</keyword>
<evidence type="ECO:0000313" key="11">
    <source>
        <dbReference type="Proteomes" id="UP001553843"/>
    </source>
</evidence>
<evidence type="ECO:0000256" key="5">
    <source>
        <dbReference type="ARBA" id="ARBA00022889"/>
    </source>
</evidence>
<dbReference type="Proteomes" id="UP001553843">
    <property type="component" value="Unassembled WGS sequence"/>
</dbReference>
<evidence type="ECO:0000256" key="1">
    <source>
        <dbReference type="ARBA" id="ARBA00004191"/>
    </source>
</evidence>
<dbReference type="RefSeq" id="WP_359777382.1">
    <property type="nucleotide sequence ID" value="NZ_JBEYRR010000004.1"/>
</dbReference>
<keyword evidence="5" id="KW-0130">Cell adhesion</keyword>
<keyword evidence="11" id="KW-1185">Reference proteome</keyword>
<gene>
    <name evidence="10" type="ORF">AB0887_34125</name>
</gene>